<comment type="caution">
    <text evidence="3">The sequence shown here is derived from an EMBL/GenBank/DDBJ whole genome shotgun (WGS) entry which is preliminary data.</text>
</comment>
<feature type="transmembrane region" description="Helical" evidence="2">
    <location>
        <begin position="257"/>
        <end position="276"/>
    </location>
</feature>
<reference evidence="3 4" key="2">
    <citation type="submission" date="2019-01" db="EMBL/GenBank/DDBJ databases">
        <title>The decoding of complex shrimp genome reveals the adaptation for benthos swimmer, frequently molting mechanism and breeding impact on genome.</title>
        <authorList>
            <person name="Sun Y."/>
            <person name="Gao Y."/>
            <person name="Yu Y."/>
        </authorList>
    </citation>
    <scope>NUCLEOTIDE SEQUENCE [LARGE SCALE GENOMIC DNA]</scope>
    <source>
        <tissue evidence="3">Muscle</tissue>
    </source>
</reference>
<feature type="compositionally biased region" description="Basic residues" evidence="1">
    <location>
        <begin position="401"/>
        <end position="411"/>
    </location>
</feature>
<organism evidence="3 4">
    <name type="scientific">Penaeus vannamei</name>
    <name type="common">Whiteleg shrimp</name>
    <name type="synonym">Litopenaeus vannamei</name>
    <dbReference type="NCBI Taxonomy" id="6689"/>
    <lineage>
        <taxon>Eukaryota</taxon>
        <taxon>Metazoa</taxon>
        <taxon>Ecdysozoa</taxon>
        <taxon>Arthropoda</taxon>
        <taxon>Crustacea</taxon>
        <taxon>Multicrustacea</taxon>
        <taxon>Malacostraca</taxon>
        <taxon>Eumalacostraca</taxon>
        <taxon>Eucarida</taxon>
        <taxon>Decapoda</taxon>
        <taxon>Dendrobranchiata</taxon>
        <taxon>Penaeoidea</taxon>
        <taxon>Penaeidae</taxon>
        <taxon>Penaeus</taxon>
    </lineage>
</organism>
<dbReference type="AlphaFoldDB" id="A0A3R7Q8F2"/>
<feature type="transmembrane region" description="Helical" evidence="2">
    <location>
        <begin position="25"/>
        <end position="51"/>
    </location>
</feature>
<keyword evidence="2" id="KW-0812">Transmembrane</keyword>
<evidence type="ECO:0000313" key="3">
    <source>
        <dbReference type="EMBL" id="ROT71245.1"/>
    </source>
</evidence>
<keyword evidence="2" id="KW-1133">Transmembrane helix</keyword>
<feature type="transmembrane region" description="Helical" evidence="2">
    <location>
        <begin position="296"/>
        <end position="315"/>
    </location>
</feature>
<name>A0A3R7Q8F2_PENVA</name>
<evidence type="ECO:0000313" key="4">
    <source>
        <dbReference type="Proteomes" id="UP000283509"/>
    </source>
</evidence>
<keyword evidence="2" id="KW-0472">Membrane</keyword>
<keyword evidence="4" id="KW-1185">Reference proteome</keyword>
<feature type="transmembrane region" description="Helical" evidence="2">
    <location>
        <begin position="222"/>
        <end position="245"/>
    </location>
</feature>
<sequence>MLSVPLPSRAGPVCRHKWSLRGGPVRLVCAVFPFVACLVRLHAFGLGSFLPGEIGVHRRRLRLFPFSIPSLAFLLAVLPVALCRCVVRCFLVSHPSSWRAVSHIRVLEEGLSSCRYVPPSISFHVFSLPSYTGHTSSVLIRSRRHTSLCPLLPSFFVAEPVIQCTRGPPDHSPPPTPTCCSDPPLFPPSPSFLLPPSHSSSLPPGSFFLASSPTNTVSIPQFLLLFPLVTPILFPVSLFLSFPFLSLFPIISPSPCLFKIFLLHSLLSLPCFLLHTFPSPSFLSPSLPSPLLSPSFSFLLTSLLLLLILFPLLSFSSPLPPSSFLFPFPPFSSLLLEAQLSGISLLSTPQRRDSSAHKRAEIGFEIPRRGAISARCLVLVWNNGSITQTSGRVVGWGRGGRVSRRGGRGRGGRTLFSQAGEGGGRTLVHRSRPVPELREVNGRAAARPRLPDRPLGVARVPGADVVSSWRIGHILALEESGKFESMTRGQIRRPFRNWWVLRNSDFEDDTEGERTPRDKYRSD</sequence>
<feature type="transmembrane region" description="Helical" evidence="2">
    <location>
        <begin position="63"/>
        <end position="82"/>
    </location>
</feature>
<feature type="region of interest" description="Disordered" evidence="1">
    <location>
        <begin position="397"/>
        <end position="425"/>
    </location>
</feature>
<accession>A0A3R7Q8F2</accession>
<evidence type="ECO:0000256" key="1">
    <source>
        <dbReference type="SAM" id="MobiDB-lite"/>
    </source>
</evidence>
<dbReference type="Proteomes" id="UP000283509">
    <property type="component" value="Unassembled WGS sequence"/>
</dbReference>
<reference evidence="3 4" key="1">
    <citation type="submission" date="2018-04" db="EMBL/GenBank/DDBJ databases">
        <authorList>
            <person name="Zhang X."/>
            <person name="Yuan J."/>
            <person name="Li F."/>
            <person name="Xiang J."/>
        </authorList>
    </citation>
    <scope>NUCLEOTIDE SEQUENCE [LARGE SCALE GENOMIC DNA]</scope>
    <source>
        <tissue evidence="3">Muscle</tissue>
    </source>
</reference>
<evidence type="ECO:0000256" key="2">
    <source>
        <dbReference type="SAM" id="Phobius"/>
    </source>
</evidence>
<protein>
    <submittedName>
        <fullName evidence="3">Uncharacterized protein</fullName>
    </submittedName>
</protein>
<gene>
    <name evidence="3" type="ORF">C7M84_010454</name>
</gene>
<dbReference type="EMBL" id="QCYY01002324">
    <property type="protein sequence ID" value="ROT71245.1"/>
    <property type="molecule type" value="Genomic_DNA"/>
</dbReference>
<proteinExistence type="predicted"/>